<gene>
    <name evidence="2" type="ORF">EBH_0033850</name>
</gene>
<feature type="compositionally biased region" description="Low complexity" evidence="1">
    <location>
        <begin position="753"/>
        <end position="767"/>
    </location>
</feature>
<feature type="compositionally biased region" description="Low complexity" evidence="1">
    <location>
        <begin position="149"/>
        <end position="175"/>
    </location>
</feature>
<keyword evidence="3" id="KW-1185">Reference proteome</keyword>
<feature type="compositionally biased region" description="Low complexity" evidence="1">
    <location>
        <begin position="235"/>
        <end position="244"/>
    </location>
</feature>
<feature type="region of interest" description="Disordered" evidence="1">
    <location>
        <begin position="603"/>
        <end position="815"/>
    </location>
</feature>
<feature type="compositionally biased region" description="Basic residues" evidence="1">
    <location>
        <begin position="805"/>
        <end position="815"/>
    </location>
</feature>
<feature type="compositionally biased region" description="Gly residues" evidence="1">
    <location>
        <begin position="176"/>
        <end position="185"/>
    </location>
</feature>
<accession>U6LRQ5</accession>
<reference evidence="2" key="1">
    <citation type="submission" date="2013-10" db="EMBL/GenBank/DDBJ databases">
        <title>Genomic analysis of the causative agents of coccidiosis in chickens.</title>
        <authorList>
            <person name="Reid A.J."/>
            <person name="Blake D."/>
            <person name="Billington K."/>
            <person name="Browne H."/>
            <person name="Dunn M."/>
            <person name="Hung S."/>
            <person name="Kawahara F."/>
            <person name="Miranda-Saavedra D."/>
            <person name="Mourier T."/>
            <person name="Nagra H."/>
            <person name="Otto T.D."/>
            <person name="Rawlings N."/>
            <person name="Sanchez A."/>
            <person name="Sanders M."/>
            <person name="Subramaniam C."/>
            <person name="Tay Y."/>
            <person name="Dear P."/>
            <person name="Doerig C."/>
            <person name="Gruber A."/>
            <person name="Parkinson J."/>
            <person name="Shirley M."/>
            <person name="Wan K.L."/>
            <person name="Berriman M."/>
            <person name="Tomley F."/>
            <person name="Pain A."/>
        </authorList>
    </citation>
    <scope>NUCLEOTIDE SEQUENCE [LARGE SCALE GENOMIC DNA]</scope>
    <source>
        <strain evidence="2">Houghton</strain>
    </source>
</reference>
<evidence type="ECO:0000313" key="2">
    <source>
        <dbReference type="EMBL" id="CDJ50465.1"/>
    </source>
</evidence>
<evidence type="ECO:0000313" key="3">
    <source>
        <dbReference type="Proteomes" id="UP000030750"/>
    </source>
</evidence>
<feature type="region of interest" description="Disordered" evidence="1">
    <location>
        <begin position="1"/>
        <end position="100"/>
    </location>
</feature>
<sequence>MEDRCPWFDMSGDTSTGAPQAPGGPPAAGGPPSVSEDQVAGGPSPSASSGGPSSSAAANTASAANAAAGAPGAPGFTGAPGDSGGPLGAPGAPGGTGAPGGPLPLQLFEADSLLLAGVSVGLALHDWAVQVLRGAPHLLHGGAPAAPPGIKTAAGAPAGAPGAPTAPAAPGAPGRAPGGAPGGAPGAPEGCSSFLCTGRAPGGPRLSRELSLRRLAAGAEAEEGGPPGAPDSPLGPEAAGAPGAPGAPPEGGPPSVEYLPMVGEAARAATDAVQNSLRYFASKSNAGGGAPGAAEGAPASAGAPGAAAAAAAAAAAGQRGGLHRPGDGIVLLDAEALLRAPEGTQVPQHREKNTTGAPKTAAAAAAAATAAAAAAAATPAASATSRDGRFTDRLGSPVTLEPPGPPRALGAPGAPGAPGGPGGPPSLPKSVSLGFRGDTKSAASRFQLRQRGVSIGRGPFSPSCGSAGGPPSRGPKQQVGGPFRGAPKGCSGSRALGPDVMAISLQGGPQGPLNPPERACSFSAQGDREETQGAPGWGPPDPLQVAAVEAGGPPSLQQQQQQQQQQQPSQRREEGGPQRGPPACSSWALNRIRAVAEQLNEGRLGAPLAQGPLSGGPFSDDSLGAAAGSMEVPDSPSGPLGGAPLGPLGPRVLAYPPTQGPEGGEGAPSSSSNLVEEGPPAAGSKSCPPSAEGPWNWGHRLSSVSFGSPRQRLPPLGPPSQRGTQGGPPRAFRGSGAPLSPACTGPFSGTLRAPAAAALGAPGGPLASNTPSTNWGDGGPLGGPPGGPLGVESLTIKKVVPTLRPQRHRRKGSMQ</sequence>
<feature type="compositionally biased region" description="Low complexity" evidence="1">
    <location>
        <begin position="40"/>
        <end position="80"/>
    </location>
</feature>
<dbReference type="AlphaFoldDB" id="U6LRQ5"/>
<protein>
    <submittedName>
        <fullName evidence="2">Uncharacterized protein</fullName>
    </submittedName>
</protein>
<feature type="region of interest" description="Disordered" evidence="1">
    <location>
        <begin position="149"/>
        <end position="187"/>
    </location>
</feature>
<feature type="region of interest" description="Disordered" evidence="1">
    <location>
        <begin position="378"/>
        <end position="436"/>
    </location>
</feature>
<feature type="region of interest" description="Disordered" evidence="1">
    <location>
        <begin position="450"/>
        <end position="589"/>
    </location>
</feature>
<feature type="region of interest" description="Disordered" evidence="1">
    <location>
        <begin position="216"/>
        <end position="258"/>
    </location>
</feature>
<dbReference type="VEuPathDB" id="ToxoDB:EBH_0033850"/>
<organism evidence="2 3">
    <name type="scientific">Eimeria brunetti</name>
    <dbReference type="NCBI Taxonomy" id="51314"/>
    <lineage>
        <taxon>Eukaryota</taxon>
        <taxon>Sar</taxon>
        <taxon>Alveolata</taxon>
        <taxon>Apicomplexa</taxon>
        <taxon>Conoidasida</taxon>
        <taxon>Coccidia</taxon>
        <taxon>Eucoccidiorida</taxon>
        <taxon>Eimeriorina</taxon>
        <taxon>Eimeriidae</taxon>
        <taxon>Eimeria</taxon>
    </lineage>
</organism>
<feature type="compositionally biased region" description="Low complexity" evidence="1">
    <location>
        <begin position="557"/>
        <end position="567"/>
    </location>
</feature>
<feature type="compositionally biased region" description="Gly residues" evidence="1">
    <location>
        <begin position="81"/>
        <end position="100"/>
    </location>
</feature>
<reference evidence="2" key="2">
    <citation type="submission" date="2013-10" db="EMBL/GenBank/DDBJ databases">
        <authorList>
            <person name="Aslett M."/>
        </authorList>
    </citation>
    <scope>NUCLEOTIDE SEQUENCE [LARGE SCALE GENOMIC DNA]</scope>
    <source>
        <strain evidence="2">Houghton</strain>
    </source>
</reference>
<dbReference type="OrthoDB" id="349148at2759"/>
<name>U6LRQ5_9EIME</name>
<feature type="region of interest" description="Disordered" evidence="1">
    <location>
        <begin position="341"/>
        <end position="361"/>
    </location>
</feature>
<dbReference type="EMBL" id="HG712232">
    <property type="protein sequence ID" value="CDJ50465.1"/>
    <property type="molecule type" value="Genomic_DNA"/>
</dbReference>
<proteinExistence type="predicted"/>
<dbReference type="Proteomes" id="UP000030750">
    <property type="component" value="Unassembled WGS sequence"/>
</dbReference>
<evidence type="ECO:0000256" key="1">
    <source>
        <dbReference type="SAM" id="MobiDB-lite"/>
    </source>
</evidence>